<sequence length="325" mass="35056">MSVPWPTRLLERDNSWAVLVGTSRHESPPSNLPDIPQASTSVDDLAGALAGRHGLFTEERVITVRDPSGVDEVLSALDKVAGQKPDVVLFYYVGHGMYTSLDRDSRKELFLALSGSIDDQAEAVRTGLPIGSVFSRLRYLRARQSVVVLDCCFAGRALDDPGVGDVHVLCATGRTSLALYELDERHTGFTGSLLRLFEKGIPDGPQYLDLHTVFQHLSVVLPTTPSAASPESNGCLPRPRQRTTDQRGSLALVRNPAFGTARTLEGLTARAEFARRVAALGEDPLIDPGDQRMLLAHAAELFAAISVDTAAVHGLPEVSCRVPAE</sequence>
<evidence type="ECO:0000313" key="4">
    <source>
        <dbReference type="Proteomes" id="UP001596263"/>
    </source>
</evidence>
<comment type="caution">
    <text evidence="3">The sequence shown here is derived from an EMBL/GenBank/DDBJ whole genome shotgun (WGS) entry which is preliminary data.</text>
</comment>
<evidence type="ECO:0000256" key="1">
    <source>
        <dbReference type="SAM" id="MobiDB-lite"/>
    </source>
</evidence>
<dbReference type="InterPro" id="IPR011600">
    <property type="entry name" value="Pept_C14_caspase"/>
</dbReference>
<protein>
    <submittedName>
        <fullName evidence="3">Caspase family protein</fullName>
    </submittedName>
</protein>
<dbReference type="Pfam" id="PF00656">
    <property type="entry name" value="Peptidase_C14"/>
    <property type="match status" value="1"/>
</dbReference>
<dbReference type="EMBL" id="JBHSKM010000002">
    <property type="protein sequence ID" value="MFC5213023.1"/>
    <property type="molecule type" value="Genomic_DNA"/>
</dbReference>
<reference evidence="4" key="1">
    <citation type="journal article" date="2019" name="Int. J. Syst. Evol. Microbiol.">
        <title>The Global Catalogue of Microorganisms (GCM) 10K type strain sequencing project: providing services to taxonomists for standard genome sequencing and annotation.</title>
        <authorList>
            <consortium name="The Broad Institute Genomics Platform"/>
            <consortium name="The Broad Institute Genome Sequencing Center for Infectious Disease"/>
            <person name="Wu L."/>
            <person name="Ma J."/>
        </authorList>
    </citation>
    <scope>NUCLEOTIDE SEQUENCE [LARGE SCALE GENOMIC DNA]</scope>
    <source>
        <strain evidence="4">KCTC 42586</strain>
    </source>
</reference>
<dbReference type="RefSeq" id="WP_380846642.1">
    <property type="nucleotide sequence ID" value="NZ_JBHSKM010000002.1"/>
</dbReference>
<dbReference type="NCBIfam" id="NF047832">
    <property type="entry name" value="caspase_w_EACC1"/>
    <property type="match status" value="1"/>
</dbReference>
<keyword evidence="4" id="KW-1185">Reference proteome</keyword>
<proteinExistence type="predicted"/>
<gene>
    <name evidence="3" type="ORF">ACFPQ9_04165</name>
</gene>
<dbReference type="Proteomes" id="UP001596263">
    <property type="component" value="Unassembled WGS sequence"/>
</dbReference>
<organism evidence="3 4">
    <name type="scientific">Streptomyces coerulescens</name>
    <dbReference type="NCBI Taxonomy" id="29304"/>
    <lineage>
        <taxon>Bacteria</taxon>
        <taxon>Bacillati</taxon>
        <taxon>Actinomycetota</taxon>
        <taxon>Actinomycetes</taxon>
        <taxon>Kitasatosporales</taxon>
        <taxon>Streptomycetaceae</taxon>
        <taxon>Streptomyces</taxon>
    </lineage>
</organism>
<accession>A0ABW0CCM9</accession>
<evidence type="ECO:0000259" key="2">
    <source>
        <dbReference type="Pfam" id="PF00656"/>
    </source>
</evidence>
<feature type="domain" description="Peptidase C14 caspase" evidence="2">
    <location>
        <begin position="34"/>
        <end position="212"/>
    </location>
</feature>
<feature type="region of interest" description="Disordered" evidence="1">
    <location>
        <begin position="228"/>
        <end position="247"/>
    </location>
</feature>
<evidence type="ECO:0000313" key="3">
    <source>
        <dbReference type="EMBL" id="MFC5213023.1"/>
    </source>
</evidence>
<name>A0ABW0CCM9_STRCD</name>
<dbReference type="Gene3D" id="3.40.50.1460">
    <property type="match status" value="1"/>
</dbReference>